<accession>A0A8J8MI21</accession>
<evidence type="ECO:0000313" key="2">
    <source>
        <dbReference type="EMBL" id="QUI21921.1"/>
    </source>
</evidence>
<feature type="domain" description="DUF1540" evidence="1">
    <location>
        <begin position="11"/>
        <end position="54"/>
    </location>
</feature>
<dbReference type="KEGG" id="vpy:HZI73_06215"/>
<gene>
    <name evidence="2" type="ORF">HZI73_06215</name>
</gene>
<proteinExistence type="predicted"/>
<reference evidence="2" key="1">
    <citation type="submission" date="2020-07" db="EMBL/GenBank/DDBJ databases">
        <title>Vallitalea pronyensis genome.</title>
        <authorList>
            <person name="Postec A."/>
        </authorList>
    </citation>
    <scope>NUCLEOTIDE SEQUENCE</scope>
    <source>
        <strain evidence="2">FatNI3</strain>
    </source>
</reference>
<evidence type="ECO:0000259" key="1">
    <source>
        <dbReference type="Pfam" id="PF07561"/>
    </source>
</evidence>
<organism evidence="2 3">
    <name type="scientific">Vallitalea pronyensis</name>
    <dbReference type="NCBI Taxonomy" id="1348613"/>
    <lineage>
        <taxon>Bacteria</taxon>
        <taxon>Bacillati</taxon>
        <taxon>Bacillota</taxon>
        <taxon>Clostridia</taxon>
        <taxon>Lachnospirales</taxon>
        <taxon>Vallitaleaceae</taxon>
        <taxon>Vallitalea</taxon>
    </lineage>
</organism>
<dbReference type="Proteomes" id="UP000683246">
    <property type="component" value="Chromosome"/>
</dbReference>
<name>A0A8J8MI21_9FIRM</name>
<dbReference type="RefSeq" id="WP_212697393.1">
    <property type="nucleotide sequence ID" value="NZ_CP058649.1"/>
</dbReference>
<dbReference type="EMBL" id="CP058649">
    <property type="protein sequence ID" value="QUI21921.1"/>
    <property type="molecule type" value="Genomic_DNA"/>
</dbReference>
<dbReference type="AlphaFoldDB" id="A0A8J8MI21"/>
<dbReference type="Pfam" id="PF07561">
    <property type="entry name" value="DUF1540"/>
    <property type="match status" value="1"/>
</dbReference>
<evidence type="ECO:0000313" key="3">
    <source>
        <dbReference type="Proteomes" id="UP000683246"/>
    </source>
</evidence>
<dbReference type="InterPro" id="IPR011437">
    <property type="entry name" value="DUF1540"/>
</dbReference>
<sequence>MDLNNNANTSIGCTVNECRHHTNNDYCSLNHINVVTSSNSSHADTIQCTDCASFEKK</sequence>
<keyword evidence="3" id="KW-1185">Reference proteome</keyword>
<protein>
    <submittedName>
        <fullName evidence="2">DUF1540 domain-containing protein</fullName>
    </submittedName>
</protein>